<feature type="transmembrane region" description="Helical" evidence="1">
    <location>
        <begin position="96"/>
        <end position="115"/>
    </location>
</feature>
<protein>
    <recommendedName>
        <fullName evidence="4">Integral membrane protein</fullName>
    </recommendedName>
</protein>
<keyword evidence="1" id="KW-0812">Transmembrane</keyword>
<evidence type="ECO:0000256" key="1">
    <source>
        <dbReference type="SAM" id="Phobius"/>
    </source>
</evidence>
<proteinExistence type="predicted"/>
<keyword evidence="1" id="KW-0472">Membrane</keyword>
<evidence type="ECO:0008006" key="4">
    <source>
        <dbReference type="Google" id="ProtNLM"/>
    </source>
</evidence>
<feature type="transmembrane region" description="Helical" evidence="1">
    <location>
        <begin position="64"/>
        <end position="84"/>
    </location>
</feature>
<reference evidence="3" key="1">
    <citation type="journal article" date="2019" name="Int. J. Syst. Evol. Microbiol.">
        <title>The Global Catalogue of Microorganisms (GCM) 10K type strain sequencing project: providing services to taxonomists for standard genome sequencing and annotation.</title>
        <authorList>
            <consortium name="The Broad Institute Genomics Platform"/>
            <consortium name="The Broad Institute Genome Sequencing Center for Infectious Disease"/>
            <person name="Wu L."/>
            <person name="Ma J."/>
        </authorList>
    </citation>
    <scope>NUCLEOTIDE SEQUENCE [LARGE SCALE GENOMIC DNA]</scope>
    <source>
        <strain evidence="3">KCTC 3950</strain>
    </source>
</reference>
<feature type="transmembrane region" description="Helical" evidence="1">
    <location>
        <begin position="6"/>
        <end position="29"/>
    </location>
</feature>
<gene>
    <name evidence="2" type="ORF">ACFSUF_13655</name>
</gene>
<comment type="caution">
    <text evidence="2">The sequence shown here is derived from an EMBL/GenBank/DDBJ whole genome shotgun (WGS) entry which is preliminary data.</text>
</comment>
<feature type="transmembrane region" description="Helical" evidence="1">
    <location>
        <begin position="41"/>
        <end position="58"/>
    </location>
</feature>
<dbReference type="Proteomes" id="UP001597541">
    <property type="component" value="Unassembled WGS sequence"/>
</dbReference>
<keyword evidence="3" id="KW-1185">Reference proteome</keyword>
<sequence>MESVFLFIHLISAVGLGFYLLLPFVSGQANNLPVLRSMNRIGTYLLIVQFLTGGYLVSKYDLSVAWMVVSIVLLLAIFALTGIMGKKMKEGNTSSVQTLSAVNAVLLVVTVYIMSHPDVI</sequence>
<dbReference type="EMBL" id="JBHUME010000008">
    <property type="protein sequence ID" value="MFD2613472.1"/>
    <property type="molecule type" value="Genomic_DNA"/>
</dbReference>
<evidence type="ECO:0000313" key="3">
    <source>
        <dbReference type="Proteomes" id="UP001597541"/>
    </source>
</evidence>
<evidence type="ECO:0000313" key="2">
    <source>
        <dbReference type="EMBL" id="MFD2613472.1"/>
    </source>
</evidence>
<dbReference type="RefSeq" id="WP_377603466.1">
    <property type="nucleotide sequence ID" value="NZ_JBHUME010000008.1"/>
</dbReference>
<name>A0ABW5PDM9_9BACL</name>
<organism evidence="2 3">
    <name type="scientific">Paenibacillus gansuensis</name>
    <dbReference type="NCBI Taxonomy" id="306542"/>
    <lineage>
        <taxon>Bacteria</taxon>
        <taxon>Bacillati</taxon>
        <taxon>Bacillota</taxon>
        <taxon>Bacilli</taxon>
        <taxon>Bacillales</taxon>
        <taxon>Paenibacillaceae</taxon>
        <taxon>Paenibacillus</taxon>
    </lineage>
</organism>
<accession>A0ABW5PDM9</accession>
<keyword evidence="1" id="KW-1133">Transmembrane helix</keyword>